<evidence type="ECO:0000313" key="3">
    <source>
        <dbReference type="Proteomes" id="UP000434580"/>
    </source>
</evidence>
<organism evidence="2 3">
    <name type="scientific">BD1-7 clade bacterium</name>
    <dbReference type="NCBI Taxonomy" id="2029982"/>
    <lineage>
        <taxon>Bacteria</taxon>
        <taxon>Pseudomonadati</taxon>
        <taxon>Pseudomonadota</taxon>
        <taxon>Gammaproteobacteria</taxon>
        <taxon>Cellvibrionales</taxon>
        <taxon>Spongiibacteraceae</taxon>
        <taxon>BD1-7 clade</taxon>
    </lineage>
</organism>
<reference evidence="2 3" key="1">
    <citation type="submission" date="2019-11" db="EMBL/GenBank/DDBJ databases">
        <authorList>
            <person name="Holert J."/>
        </authorList>
    </citation>
    <scope>NUCLEOTIDE SEQUENCE [LARGE SCALE GENOMIC DNA]</scope>
    <source>
        <strain evidence="2">BC5_2</strain>
    </source>
</reference>
<keyword evidence="1" id="KW-0472">Membrane</keyword>
<evidence type="ECO:0000313" key="2">
    <source>
        <dbReference type="EMBL" id="CAA0091445.1"/>
    </source>
</evidence>
<sequence>MQMTEEKALIRVSRLLMVSMTLLVMAEVAFLLQGVFSYIAGVIGACVVLVARFLLYRYKDEKGWKQKLMMMLPLIAIVGPFFYLLFEIFYQGSTSLWLELILVCSFVLPVVTMCWCYRIVQGLIVRAHSANY</sequence>
<name>A0A5S9NTA7_9GAMM</name>
<evidence type="ECO:0000256" key="1">
    <source>
        <dbReference type="SAM" id="Phobius"/>
    </source>
</evidence>
<feature type="transmembrane region" description="Helical" evidence="1">
    <location>
        <begin position="68"/>
        <end position="90"/>
    </location>
</feature>
<protein>
    <submittedName>
        <fullName evidence="2">Uncharacterized protein</fullName>
    </submittedName>
</protein>
<feature type="transmembrane region" description="Helical" evidence="1">
    <location>
        <begin position="38"/>
        <end position="56"/>
    </location>
</feature>
<keyword evidence="1" id="KW-1133">Transmembrane helix</keyword>
<feature type="transmembrane region" description="Helical" evidence="1">
    <location>
        <begin position="12"/>
        <end position="32"/>
    </location>
</feature>
<gene>
    <name evidence="2" type="ORF">DPBNPPHM_03021</name>
</gene>
<dbReference type="Proteomes" id="UP000434580">
    <property type="component" value="Unassembled WGS sequence"/>
</dbReference>
<dbReference type="EMBL" id="CACSII010000002">
    <property type="protein sequence ID" value="CAA0091445.1"/>
    <property type="molecule type" value="Genomic_DNA"/>
</dbReference>
<dbReference type="AlphaFoldDB" id="A0A5S9NTA7"/>
<keyword evidence="1" id="KW-0812">Transmembrane</keyword>
<feature type="transmembrane region" description="Helical" evidence="1">
    <location>
        <begin position="96"/>
        <end position="117"/>
    </location>
</feature>
<proteinExistence type="predicted"/>
<accession>A0A5S9NTA7</accession>
<dbReference type="OrthoDB" id="9870594at2"/>